<feature type="domain" description="Xylanolytic transcriptional activator regulatory" evidence="3">
    <location>
        <begin position="119"/>
        <end position="190"/>
    </location>
</feature>
<dbReference type="Proteomes" id="UP000803884">
    <property type="component" value="Unassembled WGS sequence"/>
</dbReference>
<feature type="region of interest" description="Disordered" evidence="2">
    <location>
        <begin position="497"/>
        <end position="520"/>
    </location>
</feature>
<sequence>MIAFLEEYFNSVHWFSLVIYEPRFRPAFDSIRTGRARPSQRPFLLLLSVVLGLGAWYRGQRQHTSEQPTPAESRSWSGRLIANAESQIVELLDQSSVTAVQTLILLGSFFVYHGRPNLSFSLLGATIKSAHAAGLHKESTSVSDAEQEERKRVWWTVYTWDRFSSVTYGRPVSIHDDDCSVSMPGDVEETIDFKNEEGSGAAPICFSAYQRELNKLYLIASPAIKQVYRPTKTTTCSKAHEYLLLVEEVTSRLWQWRHGLPSDLSLDTSEDCPPSLDFGRKAHYLQSLSLHLTFDSLLIILHRPFLRPQMEVLQSHGLGGDHGLGVSGLRDAQPQESTWPARSSPPEEDVVLPGHSSQEQWWKAAARTTSVVQLPRLTELACDGHLVAFLAINLFNAAIVMIVIALSDPLTNAAQEAKRAIARIYRLQGALGARSSLSKRSIIVLRDLVLLLSRRESEAMLLDVTWEPDTVSENANEAHPHPSYASVRETLEMPLGSLTSTLPRNSSSSTEVAPSQPHSRFNDGLASVQRAFTIPAFLDSQHAEAENIHGPALAADLTNFLGDTRAFDNVGELPQFDMGAATVSSEWSTGSADASNGFYWFWDPMWDCDYGTGSRSGDGAW</sequence>
<dbReference type="SMART" id="SM00906">
    <property type="entry name" value="Fungal_trans"/>
    <property type="match status" value="1"/>
</dbReference>
<keyword evidence="5" id="KW-1185">Reference proteome</keyword>
<dbReference type="GeneID" id="96010174"/>
<comment type="caution">
    <text evidence="4">The sequence shown here is derived from an EMBL/GenBank/DDBJ whole genome shotgun (WGS) entry which is preliminary data.</text>
</comment>
<dbReference type="InterPro" id="IPR007219">
    <property type="entry name" value="XnlR_reg_dom"/>
</dbReference>
<dbReference type="InterPro" id="IPR050987">
    <property type="entry name" value="AtrR-like"/>
</dbReference>
<dbReference type="EMBL" id="JAAQHG020000048">
    <property type="protein sequence ID" value="KAL1582548.1"/>
    <property type="molecule type" value="Genomic_DNA"/>
</dbReference>
<name>A0AB34KBQ7_9PEZI</name>
<evidence type="ECO:0000313" key="4">
    <source>
        <dbReference type="EMBL" id="KAL1582548.1"/>
    </source>
</evidence>
<dbReference type="GO" id="GO:0003700">
    <property type="term" value="F:DNA-binding transcription factor activity"/>
    <property type="evidence" value="ECO:0007669"/>
    <property type="project" value="InterPro"/>
</dbReference>
<dbReference type="CDD" id="cd12148">
    <property type="entry name" value="fungal_TF_MHR"/>
    <property type="match status" value="1"/>
</dbReference>
<evidence type="ECO:0000256" key="1">
    <source>
        <dbReference type="ARBA" id="ARBA00023242"/>
    </source>
</evidence>
<protein>
    <recommendedName>
        <fullName evidence="3">Xylanolytic transcriptional activator regulatory domain-containing protein</fullName>
    </recommendedName>
</protein>
<evidence type="ECO:0000259" key="3">
    <source>
        <dbReference type="SMART" id="SM00906"/>
    </source>
</evidence>
<organism evidence="4 5">
    <name type="scientific">Cladosporium halotolerans</name>
    <dbReference type="NCBI Taxonomy" id="1052096"/>
    <lineage>
        <taxon>Eukaryota</taxon>
        <taxon>Fungi</taxon>
        <taxon>Dikarya</taxon>
        <taxon>Ascomycota</taxon>
        <taxon>Pezizomycotina</taxon>
        <taxon>Dothideomycetes</taxon>
        <taxon>Dothideomycetidae</taxon>
        <taxon>Cladosporiales</taxon>
        <taxon>Cladosporiaceae</taxon>
        <taxon>Cladosporium</taxon>
    </lineage>
</organism>
<evidence type="ECO:0000313" key="5">
    <source>
        <dbReference type="Proteomes" id="UP000803884"/>
    </source>
</evidence>
<reference evidence="4 5" key="1">
    <citation type="journal article" date="2020" name="Microbiol. Resour. Announc.">
        <title>Draft Genome Sequence of a Cladosporium Species Isolated from the Mesophotic Ascidian Didemnum maculosum.</title>
        <authorList>
            <person name="Gioti A."/>
            <person name="Siaperas R."/>
            <person name="Nikolaivits E."/>
            <person name="Le Goff G."/>
            <person name="Ouazzani J."/>
            <person name="Kotoulas G."/>
            <person name="Topakas E."/>
        </authorList>
    </citation>
    <scope>NUCLEOTIDE SEQUENCE [LARGE SCALE GENOMIC DNA]</scope>
    <source>
        <strain evidence="4 5">TM138-S3</strain>
    </source>
</reference>
<dbReference type="GO" id="GO:0003677">
    <property type="term" value="F:DNA binding"/>
    <property type="evidence" value="ECO:0007669"/>
    <property type="project" value="InterPro"/>
</dbReference>
<evidence type="ECO:0000256" key="2">
    <source>
        <dbReference type="SAM" id="MobiDB-lite"/>
    </source>
</evidence>
<proteinExistence type="predicted"/>
<dbReference type="PANTHER" id="PTHR46910:SF8">
    <property type="entry name" value="ZN(II)2CYS6 TRANSCRIPTION FACTOR (EUROFUNG)"/>
    <property type="match status" value="1"/>
</dbReference>
<keyword evidence="1" id="KW-0539">Nucleus</keyword>
<dbReference type="GO" id="GO:0008270">
    <property type="term" value="F:zinc ion binding"/>
    <property type="evidence" value="ECO:0007669"/>
    <property type="project" value="InterPro"/>
</dbReference>
<dbReference type="PANTHER" id="PTHR46910">
    <property type="entry name" value="TRANSCRIPTION FACTOR PDR1"/>
    <property type="match status" value="1"/>
</dbReference>
<accession>A0AB34KBQ7</accession>
<dbReference type="Pfam" id="PF04082">
    <property type="entry name" value="Fungal_trans"/>
    <property type="match status" value="1"/>
</dbReference>
<feature type="compositionally biased region" description="Polar residues" evidence="2">
    <location>
        <begin position="497"/>
        <end position="519"/>
    </location>
</feature>
<dbReference type="AlphaFoldDB" id="A0AB34KBQ7"/>
<gene>
    <name evidence="4" type="ORF">WHR41_08732</name>
</gene>
<dbReference type="GO" id="GO:0006351">
    <property type="term" value="P:DNA-templated transcription"/>
    <property type="evidence" value="ECO:0007669"/>
    <property type="project" value="InterPro"/>
</dbReference>
<dbReference type="RefSeq" id="XP_069225655.1">
    <property type="nucleotide sequence ID" value="XM_069377336.1"/>
</dbReference>